<name>E1KUX9_FINMA</name>
<evidence type="ECO:0000313" key="3">
    <source>
        <dbReference type="Proteomes" id="UP000003807"/>
    </source>
</evidence>
<dbReference type="SUPFAM" id="SSF52833">
    <property type="entry name" value="Thioredoxin-like"/>
    <property type="match status" value="1"/>
</dbReference>
<accession>E1KUX9</accession>
<keyword evidence="1" id="KW-1133">Transmembrane helix</keyword>
<organism evidence="2 3">
    <name type="scientific">Finegoldia magna BVS033A4</name>
    <dbReference type="NCBI Taxonomy" id="866773"/>
    <lineage>
        <taxon>Bacteria</taxon>
        <taxon>Bacillati</taxon>
        <taxon>Bacillota</taxon>
        <taxon>Tissierellia</taxon>
        <taxon>Tissierellales</taxon>
        <taxon>Peptoniphilaceae</taxon>
        <taxon>Finegoldia</taxon>
    </lineage>
</organism>
<evidence type="ECO:0000256" key="1">
    <source>
        <dbReference type="SAM" id="Phobius"/>
    </source>
</evidence>
<reference evidence="2 3" key="1">
    <citation type="submission" date="2010-08" db="EMBL/GenBank/DDBJ databases">
        <authorList>
            <person name="Durkin A.S."/>
            <person name="Madupu R."/>
            <person name="Torralba M."/>
            <person name="Gillis M."/>
            <person name="Methe B."/>
            <person name="Sutton G."/>
            <person name="Nelson K.E."/>
        </authorList>
    </citation>
    <scope>NUCLEOTIDE SEQUENCE [LARGE SCALE GENOMIC DNA]</scope>
    <source>
        <strain evidence="2 3">BVS033A4</strain>
    </source>
</reference>
<proteinExistence type="predicted"/>
<dbReference type="OrthoDB" id="1691855at2"/>
<comment type="caution">
    <text evidence="2">The sequence shown here is derived from an EMBL/GenBank/DDBJ whole genome shotgun (WGS) entry which is preliminary data.</text>
</comment>
<protein>
    <recommendedName>
        <fullName evidence="4">Thioredoxin-like fold domain-containing protein</fullName>
    </recommendedName>
</protein>
<dbReference type="EMBL" id="AEDP01000004">
    <property type="protein sequence ID" value="EFL55147.1"/>
    <property type="molecule type" value="Genomic_DNA"/>
</dbReference>
<evidence type="ECO:0000313" key="2">
    <source>
        <dbReference type="EMBL" id="EFL55147.1"/>
    </source>
</evidence>
<keyword evidence="1" id="KW-0812">Transmembrane</keyword>
<gene>
    <name evidence="2" type="ORF">HMPREF9289_0153</name>
</gene>
<feature type="transmembrane region" description="Helical" evidence="1">
    <location>
        <begin position="6"/>
        <end position="23"/>
    </location>
</feature>
<evidence type="ECO:0008006" key="4">
    <source>
        <dbReference type="Google" id="ProtNLM"/>
    </source>
</evidence>
<dbReference type="Proteomes" id="UP000003807">
    <property type="component" value="Unassembled WGS sequence"/>
</dbReference>
<dbReference type="Gene3D" id="3.40.30.10">
    <property type="entry name" value="Glutaredoxin"/>
    <property type="match status" value="1"/>
</dbReference>
<dbReference type="AlphaFoldDB" id="E1KUX9"/>
<dbReference type="InterPro" id="IPR036249">
    <property type="entry name" value="Thioredoxin-like_sf"/>
</dbReference>
<dbReference type="RefSeq" id="WP_004167052.1">
    <property type="nucleotide sequence ID" value="NZ_AEDP01000004.1"/>
</dbReference>
<keyword evidence="1" id="KW-0472">Membrane</keyword>
<sequence>MKNKKVIKSIYVVVIVLAIFKLFKFNISNYEQFYQLSNYEIKKRQLNQIEWEDIGKKDGIYLLTSKDCPYCLHYISNGIELVKKESEEHDLSKNVVDLDIGEYFNNTELNRILDYYGINSIPCILEIKENKIRLIEFEDIQKFY</sequence>